<dbReference type="EMBL" id="CP058952">
    <property type="protein sequence ID" value="QLI80046.1"/>
    <property type="molecule type" value="Genomic_DNA"/>
</dbReference>
<proteinExistence type="predicted"/>
<name>A0A7D5Z8S7_9NEIS</name>
<evidence type="ECO:0000313" key="2">
    <source>
        <dbReference type="Proteomes" id="UP000510822"/>
    </source>
</evidence>
<evidence type="ECO:0000313" key="1">
    <source>
        <dbReference type="EMBL" id="QLI80046.1"/>
    </source>
</evidence>
<accession>A0A7D5Z8S7</accession>
<gene>
    <name evidence="1" type="ORF">HZU75_06955</name>
</gene>
<protein>
    <submittedName>
        <fullName evidence="1">Uncharacterized protein</fullName>
    </submittedName>
</protein>
<dbReference type="AlphaFoldDB" id="A0A7D5Z8S7"/>
<sequence length="198" mass="21145">MLFFNQIAARVVLEMRTGVFFEQTADNGGYIAGKIITINLRGNTAIGINDIARRIEGKSFFGMRAGGGDQAANWVVTVAGRTAAAVVNAEQLADGVIPQGDFLRGVLIAACLAGFARQRLLREPAHFVVLLRCGELIAERAAHFTVQMIALKAGDFLPIPQHAMHMAAAVGKPIGALAIGVKSIESDLIDCEYIAHYP</sequence>
<reference evidence="1 2" key="1">
    <citation type="journal article" date="2016" name="Int. J. Syst. Evol. Microbiol.">
        <title>Chitinibacter fontanus sp. nov., isolated from a spring.</title>
        <authorList>
            <person name="Sheu S.Y."/>
            <person name="Li Y.S."/>
            <person name="Young C.C."/>
            <person name="Chen W.M."/>
        </authorList>
    </citation>
    <scope>NUCLEOTIDE SEQUENCE [LARGE SCALE GENOMIC DNA]</scope>
    <source>
        <strain evidence="1 2">STM-7</strain>
    </source>
</reference>
<organism evidence="1 2">
    <name type="scientific">Chitinibacter fontanus</name>
    <dbReference type="NCBI Taxonomy" id="1737446"/>
    <lineage>
        <taxon>Bacteria</taxon>
        <taxon>Pseudomonadati</taxon>
        <taxon>Pseudomonadota</taxon>
        <taxon>Betaproteobacteria</taxon>
        <taxon>Neisseriales</taxon>
        <taxon>Chitinibacteraceae</taxon>
        <taxon>Chitinibacter</taxon>
    </lineage>
</organism>
<dbReference type="KEGG" id="cfon:HZU75_06955"/>
<dbReference type="Proteomes" id="UP000510822">
    <property type="component" value="Chromosome"/>
</dbReference>
<keyword evidence="2" id="KW-1185">Reference proteome</keyword>